<dbReference type="InterPro" id="IPR036380">
    <property type="entry name" value="Isochorismatase-like_sf"/>
</dbReference>
<dbReference type="InterPro" id="IPR050272">
    <property type="entry name" value="Isochorismatase-like_hydrls"/>
</dbReference>
<dbReference type="EMBL" id="LBTF01000065">
    <property type="protein sequence ID" value="KKQ34017.1"/>
    <property type="molecule type" value="Genomic_DNA"/>
</dbReference>
<evidence type="ECO:0000259" key="2">
    <source>
        <dbReference type="Pfam" id="PF00857"/>
    </source>
</evidence>
<dbReference type="PANTHER" id="PTHR43540">
    <property type="entry name" value="PEROXYUREIDOACRYLATE/UREIDOACRYLATE AMIDOHYDROLASE-RELATED"/>
    <property type="match status" value="1"/>
</dbReference>
<dbReference type="Proteomes" id="UP000033876">
    <property type="component" value="Unassembled WGS sequence"/>
</dbReference>
<dbReference type="Gene3D" id="3.40.50.850">
    <property type="entry name" value="Isochorismatase-like"/>
    <property type="match status" value="1"/>
</dbReference>
<dbReference type="Pfam" id="PF00857">
    <property type="entry name" value="Isochorismatase"/>
    <property type="match status" value="1"/>
</dbReference>
<feature type="domain" description="Isochorismatase-like" evidence="2">
    <location>
        <begin position="11"/>
        <end position="166"/>
    </location>
</feature>
<evidence type="ECO:0000313" key="4">
    <source>
        <dbReference type="Proteomes" id="UP000033876"/>
    </source>
</evidence>
<dbReference type="SUPFAM" id="SSF52499">
    <property type="entry name" value="Isochorismatase-like hydrolases"/>
    <property type="match status" value="1"/>
</dbReference>
<proteinExistence type="predicted"/>
<dbReference type="PANTHER" id="PTHR43540:SF6">
    <property type="entry name" value="ISOCHORISMATASE-LIKE DOMAIN-CONTAINING PROTEIN"/>
    <property type="match status" value="1"/>
</dbReference>
<accession>A0A0G0GVA6</accession>
<keyword evidence="1 3" id="KW-0378">Hydrolase</keyword>
<evidence type="ECO:0000256" key="1">
    <source>
        <dbReference type="ARBA" id="ARBA00022801"/>
    </source>
</evidence>
<name>A0A0G0GVA6_9BACT</name>
<reference evidence="3 4" key="1">
    <citation type="journal article" date="2015" name="Nature">
        <title>rRNA introns, odd ribosomes, and small enigmatic genomes across a large radiation of phyla.</title>
        <authorList>
            <person name="Brown C.T."/>
            <person name="Hug L.A."/>
            <person name="Thomas B.C."/>
            <person name="Sharon I."/>
            <person name="Castelle C.J."/>
            <person name="Singh A."/>
            <person name="Wilkins M.J."/>
            <person name="Williams K.H."/>
            <person name="Banfield J.F."/>
        </authorList>
    </citation>
    <scope>NUCLEOTIDE SEQUENCE [LARGE SCALE GENOMIC DNA]</scope>
</reference>
<protein>
    <submittedName>
        <fullName evidence="3">Isochorismatase hydrolase</fullName>
    </submittedName>
</protein>
<comment type="caution">
    <text evidence="3">The sequence shown here is derived from an EMBL/GenBank/DDBJ whole genome shotgun (WGS) entry which is preliminary data.</text>
</comment>
<dbReference type="InterPro" id="IPR000868">
    <property type="entry name" value="Isochorismatase-like_dom"/>
</dbReference>
<organism evidence="3 4">
    <name type="scientific">Candidatus Nomurabacteria bacterium GW2011_GWB1_37_5</name>
    <dbReference type="NCBI Taxonomy" id="1618742"/>
    <lineage>
        <taxon>Bacteria</taxon>
        <taxon>Candidatus Nomuraibacteriota</taxon>
    </lineage>
</organism>
<sequence>MKIPNSKRKKALILVDIQPVFLNKSNRYILKNIERLLRVGEYDFYINATFWAGKDSIWKKQTGWVVPKEEAETEVGILKLLKGKNVMHVTKHTKSVFNQHEDIGKVLKRKGIKEIHIVGLDTNDCVLGTTYDSFDRGFFTYVIEECVQSSDGNDMHKSALKIMRNVNLTNNSVAEKIKFINI</sequence>
<evidence type="ECO:0000313" key="3">
    <source>
        <dbReference type="EMBL" id="KKQ34017.1"/>
    </source>
</evidence>
<dbReference type="GO" id="GO:0016787">
    <property type="term" value="F:hydrolase activity"/>
    <property type="evidence" value="ECO:0007669"/>
    <property type="project" value="UniProtKB-KW"/>
</dbReference>
<gene>
    <name evidence="3" type="ORF">US50_C0065G0008</name>
</gene>
<dbReference type="AlphaFoldDB" id="A0A0G0GVA6"/>
<dbReference type="CDD" id="cd00431">
    <property type="entry name" value="cysteine_hydrolases"/>
    <property type="match status" value="1"/>
</dbReference>